<evidence type="ECO:0000313" key="6">
    <source>
        <dbReference type="Proteomes" id="UP000077824"/>
    </source>
</evidence>
<name>A0A172XQ65_9FLAO</name>
<dbReference type="KEGG" id="chh:A0O34_00620"/>
<dbReference type="PROSITE" id="PS01124">
    <property type="entry name" value="HTH_ARAC_FAMILY_2"/>
    <property type="match status" value="1"/>
</dbReference>
<keyword evidence="2" id="KW-0238">DNA-binding</keyword>
<dbReference type="AlphaFoldDB" id="A0A172XQ65"/>
<dbReference type="GO" id="GO:0043565">
    <property type="term" value="F:sequence-specific DNA binding"/>
    <property type="evidence" value="ECO:0007669"/>
    <property type="project" value="InterPro"/>
</dbReference>
<sequence>MEFEIVYTKSIDNLFKKSPKKNGFYSVLLCLKGSLSIKIGYHSFELRSNMISILAPDMIFSTAQPSDNFEIIQLIFPKSFLQKIFLKEEIINELLELNTDYPPVFMLEESFGHVLQKFNQIGEELERKSAYHLDIIRLITVEILYEYNRACEYCLLGFRKNMNRNYQLTYQFKKLVDEHFLMWRSIGNYADHLGITAKHLTEVVKIETGHTALQILHERLLLESQYLLKHTANSIKECAYLLGFDTPSYFTRFFKTQMEISPHEYRDQEQ</sequence>
<dbReference type="PANTHER" id="PTHR43280:SF32">
    <property type="entry name" value="TRANSCRIPTIONAL REGULATORY PROTEIN"/>
    <property type="match status" value="1"/>
</dbReference>
<evidence type="ECO:0000256" key="1">
    <source>
        <dbReference type="ARBA" id="ARBA00023015"/>
    </source>
</evidence>
<keyword evidence="3" id="KW-0804">Transcription</keyword>
<dbReference type="InterPro" id="IPR018060">
    <property type="entry name" value="HTH_AraC"/>
</dbReference>
<gene>
    <name evidence="5" type="ORF">A0O34_00620</name>
</gene>
<evidence type="ECO:0000259" key="4">
    <source>
        <dbReference type="PROSITE" id="PS01124"/>
    </source>
</evidence>
<evidence type="ECO:0000256" key="2">
    <source>
        <dbReference type="ARBA" id="ARBA00023125"/>
    </source>
</evidence>
<evidence type="ECO:0000313" key="5">
    <source>
        <dbReference type="EMBL" id="ANF49149.1"/>
    </source>
</evidence>
<dbReference type="SUPFAM" id="SSF51215">
    <property type="entry name" value="Regulatory protein AraC"/>
    <property type="match status" value="1"/>
</dbReference>
<dbReference type="EMBL" id="CP015199">
    <property type="protein sequence ID" value="ANF49149.1"/>
    <property type="molecule type" value="Genomic_DNA"/>
</dbReference>
<evidence type="ECO:0000256" key="3">
    <source>
        <dbReference type="ARBA" id="ARBA00023163"/>
    </source>
</evidence>
<dbReference type="OrthoDB" id="1007667at2"/>
<reference evidence="5 6" key="1">
    <citation type="submission" date="2016-04" db="EMBL/GenBank/DDBJ databases">
        <title>Complete Genome Sequence of Chryseobacterium sp. IHBB 10212.</title>
        <authorList>
            <person name="Pal M."/>
            <person name="Swarnkar M.K."/>
            <person name="Kaushal K."/>
            <person name="Chhibber S."/>
            <person name="Singh A.K."/>
            <person name="Gulati A."/>
        </authorList>
    </citation>
    <scope>NUCLEOTIDE SEQUENCE [LARGE SCALE GENOMIC DNA]</scope>
    <source>
        <strain evidence="5 6">IHBB 10212</strain>
    </source>
</reference>
<organism evidence="5 6">
    <name type="scientific">Chryseobacterium glaciei</name>
    <dbReference type="NCBI Taxonomy" id="1685010"/>
    <lineage>
        <taxon>Bacteria</taxon>
        <taxon>Pseudomonadati</taxon>
        <taxon>Bacteroidota</taxon>
        <taxon>Flavobacteriia</taxon>
        <taxon>Flavobacteriales</taxon>
        <taxon>Weeksellaceae</taxon>
        <taxon>Chryseobacterium group</taxon>
        <taxon>Chryseobacterium</taxon>
    </lineage>
</organism>
<dbReference type="RefSeq" id="WP_066750095.1">
    <property type="nucleotide sequence ID" value="NZ_CP015199.1"/>
</dbReference>
<dbReference type="SMART" id="SM00342">
    <property type="entry name" value="HTH_ARAC"/>
    <property type="match status" value="1"/>
</dbReference>
<dbReference type="Gene3D" id="1.10.10.60">
    <property type="entry name" value="Homeodomain-like"/>
    <property type="match status" value="1"/>
</dbReference>
<dbReference type="STRING" id="1685010.A0O34_00620"/>
<accession>A0A172XQ65</accession>
<dbReference type="PANTHER" id="PTHR43280">
    <property type="entry name" value="ARAC-FAMILY TRANSCRIPTIONAL REGULATOR"/>
    <property type="match status" value="1"/>
</dbReference>
<dbReference type="Pfam" id="PF12833">
    <property type="entry name" value="HTH_18"/>
    <property type="match status" value="1"/>
</dbReference>
<dbReference type="SUPFAM" id="SSF46689">
    <property type="entry name" value="Homeodomain-like"/>
    <property type="match status" value="1"/>
</dbReference>
<dbReference type="InterPro" id="IPR037923">
    <property type="entry name" value="HTH-like"/>
</dbReference>
<dbReference type="InterPro" id="IPR009057">
    <property type="entry name" value="Homeodomain-like_sf"/>
</dbReference>
<proteinExistence type="predicted"/>
<keyword evidence="6" id="KW-1185">Reference proteome</keyword>
<feature type="domain" description="HTH araC/xylS-type" evidence="4">
    <location>
        <begin position="170"/>
        <end position="268"/>
    </location>
</feature>
<dbReference type="GO" id="GO:0003700">
    <property type="term" value="F:DNA-binding transcription factor activity"/>
    <property type="evidence" value="ECO:0007669"/>
    <property type="project" value="InterPro"/>
</dbReference>
<protein>
    <submittedName>
        <fullName evidence="5">AraC family transcriptional regulator</fullName>
    </submittedName>
</protein>
<keyword evidence="1" id="KW-0805">Transcription regulation</keyword>
<dbReference type="Proteomes" id="UP000077824">
    <property type="component" value="Chromosome"/>
</dbReference>